<protein>
    <submittedName>
        <fullName evidence="1">Uncharacterized protein</fullName>
    </submittedName>
</protein>
<dbReference type="PANTHER" id="PTHR36112">
    <property type="entry name" value="RIBOSOMAL RNA SMALL SUBUNIT METHYLTRANSFERASE J"/>
    <property type="match status" value="1"/>
</dbReference>
<accession>A0A381WRR1</accession>
<dbReference type="PANTHER" id="PTHR36112:SF1">
    <property type="entry name" value="RIBOSOMAL RNA SMALL SUBUNIT METHYLTRANSFERASE J"/>
    <property type="match status" value="1"/>
</dbReference>
<dbReference type="Pfam" id="PF04445">
    <property type="entry name" value="SAM_MT"/>
    <property type="match status" value="1"/>
</dbReference>
<dbReference type="Gene3D" id="3.40.50.150">
    <property type="entry name" value="Vaccinia Virus protein VP39"/>
    <property type="match status" value="1"/>
</dbReference>
<organism evidence="1">
    <name type="scientific">marine metagenome</name>
    <dbReference type="NCBI Taxonomy" id="408172"/>
    <lineage>
        <taxon>unclassified sequences</taxon>
        <taxon>metagenomes</taxon>
        <taxon>ecological metagenomes</taxon>
    </lineage>
</organism>
<dbReference type="InterPro" id="IPR029063">
    <property type="entry name" value="SAM-dependent_MTases_sf"/>
</dbReference>
<proteinExistence type="predicted"/>
<dbReference type="AlphaFoldDB" id="A0A381WRR1"/>
<dbReference type="CDD" id="cd02440">
    <property type="entry name" value="AdoMet_MTases"/>
    <property type="match status" value="1"/>
</dbReference>
<dbReference type="SUPFAM" id="SSF53335">
    <property type="entry name" value="S-adenosyl-L-methionine-dependent methyltransferases"/>
    <property type="match status" value="1"/>
</dbReference>
<dbReference type="InterPro" id="IPR007536">
    <property type="entry name" value="16SrRNA_methylTrfase_J"/>
</dbReference>
<dbReference type="GO" id="GO:0008990">
    <property type="term" value="F:rRNA (guanine-N2-)-methyltransferase activity"/>
    <property type="evidence" value="ECO:0007669"/>
    <property type="project" value="InterPro"/>
</dbReference>
<evidence type="ECO:0000313" key="1">
    <source>
        <dbReference type="EMBL" id="SVA54603.1"/>
    </source>
</evidence>
<gene>
    <name evidence="1" type="ORF">METZ01_LOCUS107457</name>
</gene>
<name>A0A381WRR1_9ZZZZ</name>
<dbReference type="EMBL" id="UINC01012511">
    <property type="protein sequence ID" value="SVA54603.1"/>
    <property type="molecule type" value="Genomic_DNA"/>
</dbReference>
<reference evidence="1" key="1">
    <citation type="submission" date="2018-05" db="EMBL/GenBank/DDBJ databases">
        <authorList>
            <person name="Lanie J.A."/>
            <person name="Ng W.-L."/>
            <person name="Kazmierczak K.M."/>
            <person name="Andrzejewski T.M."/>
            <person name="Davidsen T.M."/>
            <person name="Wayne K.J."/>
            <person name="Tettelin H."/>
            <person name="Glass J.I."/>
            <person name="Rusch D."/>
            <person name="Podicherti R."/>
            <person name="Tsui H.-C.T."/>
            <person name="Winkler M.E."/>
        </authorList>
    </citation>
    <scope>NUCLEOTIDE SEQUENCE</scope>
</reference>
<sequence>MIVDNEKPYLEVNDLGLSFFHPKARAKKKFIIDFNSGSMSWRLKRTDHEKLIKKALGKSEQPQKILDCTAGLLQDSLLFLSLGHEVTAVEQSNILFNLLEDGIKRSKENEIFSRLTLVNANACSFVREAKEFDVIYFDPMFPPSKKTALRSAQIEYLAKILEHESIKNNPKEEFQLLQSMSVNKLIVKRPINASPFGEGINYQVKGKTIRFDIYI</sequence>